<feature type="transmembrane region" description="Helical" evidence="1">
    <location>
        <begin position="487"/>
        <end position="513"/>
    </location>
</feature>
<dbReference type="InterPro" id="IPR014782">
    <property type="entry name" value="Peptidase_M1_dom"/>
</dbReference>
<feature type="domain" description="Peptidase M1 membrane alanine aminopeptidase" evidence="2">
    <location>
        <begin position="884"/>
        <end position="1074"/>
    </location>
</feature>
<comment type="caution">
    <text evidence="3">The sequence shown here is derived from an EMBL/GenBank/DDBJ whole genome shotgun (WGS) entry which is preliminary data.</text>
</comment>
<accession>A0ABQ1U1D5</accession>
<feature type="transmembrane region" description="Helical" evidence="1">
    <location>
        <begin position="533"/>
        <end position="555"/>
    </location>
</feature>
<feature type="transmembrane region" description="Helical" evidence="1">
    <location>
        <begin position="47"/>
        <end position="69"/>
    </location>
</feature>
<feature type="transmembrane region" description="Helical" evidence="1">
    <location>
        <begin position="576"/>
        <end position="597"/>
    </location>
</feature>
<feature type="transmembrane region" description="Helical" evidence="1">
    <location>
        <begin position="450"/>
        <end position="475"/>
    </location>
</feature>
<keyword evidence="4" id="KW-1185">Reference proteome</keyword>
<protein>
    <recommendedName>
        <fullName evidence="2">Peptidase M1 membrane alanine aminopeptidase domain-containing protein</fullName>
    </recommendedName>
</protein>
<dbReference type="Gene3D" id="1.10.390.10">
    <property type="entry name" value="Neutral Protease Domain 2"/>
    <property type="match status" value="1"/>
</dbReference>
<organism evidence="3 4">
    <name type="scientific">Hymenobacter cavernae</name>
    <dbReference type="NCBI Taxonomy" id="2044852"/>
    <lineage>
        <taxon>Bacteria</taxon>
        <taxon>Pseudomonadati</taxon>
        <taxon>Bacteroidota</taxon>
        <taxon>Cytophagia</taxon>
        <taxon>Cytophagales</taxon>
        <taxon>Hymenobacteraceae</taxon>
        <taxon>Hymenobacter</taxon>
    </lineage>
</organism>
<feature type="transmembrane region" description="Helical" evidence="1">
    <location>
        <begin position="412"/>
        <end position="438"/>
    </location>
</feature>
<reference evidence="4" key="1">
    <citation type="journal article" date="2019" name="Int. J. Syst. Evol. Microbiol.">
        <title>The Global Catalogue of Microorganisms (GCM) 10K type strain sequencing project: providing services to taxonomists for standard genome sequencing and annotation.</title>
        <authorList>
            <consortium name="The Broad Institute Genomics Platform"/>
            <consortium name="The Broad Institute Genome Sequencing Center for Infectious Disease"/>
            <person name="Wu L."/>
            <person name="Ma J."/>
        </authorList>
    </citation>
    <scope>NUCLEOTIDE SEQUENCE [LARGE SCALE GENOMIC DNA]</scope>
    <source>
        <strain evidence="4">CGMCC 1.15197</strain>
    </source>
</reference>
<dbReference type="Proteomes" id="UP000632273">
    <property type="component" value="Unassembled WGS sequence"/>
</dbReference>
<dbReference type="RefSeq" id="WP_188813050.1">
    <property type="nucleotide sequence ID" value="NZ_BMHT01000003.1"/>
</dbReference>
<name>A0ABQ1U1D5_9BACT</name>
<feature type="transmembrane region" description="Helical" evidence="1">
    <location>
        <begin position="106"/>
        <end position="131"/>
    </location>
</feature>
<gene>
    <name evidence="3" type="ORF">GCM10011383_16520</name>
</gene>
<dbReference type="Pfam" id="PF01433">
    <property type="entry name" value="Peptidase_M1"/>
    <property type="match status" value="1"/>
</dbReference>
<feature type="transmembrane region" description="Helical" evidence="1">
    <location>
        <begin position="375"/>
        <end position="392"/>
    </location>
</feature>
<sequence length="1216" mass="134558">MKFQRIFALEFRYQLRQASTWLYFAVILILAFLIVVANYASDARDGYFLLNAPSVMAAVTAICSVKWLLIGASVAGDAAARDAQTRMHLLTYTAPASKAAYLGGRFLAAFALSVLILLAIPAGLLLAMHGAGIEAELLGPFRVAAYLTTFCFIALPNAFVATAIQFSVAALSRRVLASYLTGAALFAVAYLIWPVLPEAGRWGNLADPMSFGPILDLLSNQWSPLEKNTRLLLLEGLFLTNRLLWLGISLGLLAFTYIRFQLVLPEAGQTKKTATPPQSEVAAWQNLNWGAGGALPQVRGTYGWTTQLRQLYHITWQAFLPLAKSKAGLPLLAILALLVGLTVPGNLKGRGVPLLPRTDFVLDYLTAPLAQPERFWIIIALLTIFYAGELVWRERETGLSEIANAAPVPGWVLFLSRFLALSLVLVVFLGFLMTAGMVAQAALGEPRSAIGLYVPVLFGLQLAECLLFALLALVVHVLVNQKFVGHLVALLAYGLIAFAPILGIEHKLLIFGASPPWTYTDMAGFGPTLTPWLWFKGYWAAWALLLAVVAVLFWVRSRESSIATRLQLARGRFTGSLAWMAAAATGAIAVAGGFIFYNTNVLHNYTSASASMAQRAAYEQRYRQYQHVPQPLLTGVNLEVEIYPQRRAVDIQGTYVLVNTSQGPIDLIHLGTGAGVETTTVRFDQPFKKVLVDEELGHRIYALSKPIPPGDSLRLRFQVTYRAKGFSNSGADMQVLKNGTSFRSMEWLPVIGYQPYRELDEAGARKLYSLAPRAATASLYDVAARRYAPFAEQIRFEAIVGTDAGQQVVAPGTLRRSWIKGGRRYFHYVTEAPIRNEYSFFSASYALQEGKWRNSSASSAQEVAIQIFSPWGLTENPARMVRSAQASLDYYTHQFGPYPHRQLRFVAHAGYGFGHHAAPIDITAEEGFFLLNPKAAKRGFDLVTAVVAHEVAHQWWGNQLKQAYVEGASLITESLAWYSAMGVLEDNYGPEHLQRLLDFLREENETPRTRAAKPLLQADDWYQNYRKGPLALYALSQYVGRDRVNGALRNLLANHRPGTLPRPTSLDLYRELQTVTPDSLQPLLHDLFEANTFWELVTQDATAKQFKGGNWQVTLTLQASKLVVDSVGTETKLPMKEWVEIGVFAPGEMGKEVGKPLYRQKHLIRSGQQTIVLTVPDQPATVGVDPRQLLIDWKAEDNYQVVNRRNPQYTASPAGW</sequence>
<feature type="transmembrane region" description="Helical" evidence="1">
    <location>
        <begin position="243"/>
        <end position="262"/>
    </location>
</feature>
<dbReference type="SUPFAM" id="SSF55486">
    <property type="entry name" value="Metalloproteases ('zincins'), catalytic domain"/>
    <property type="match status" value="1"/>
</dbReference>
<evidence type="ECO:0000256" key="1">
    <source>
        <dbReference type="SAM" id="Phobius"/>
    </source>
</evidence>
<keyword evidence="1" id="KW-1133">Transmembrane helix</keyword>
<evidence type="ECO:0000313" key="4">
    <source>
        <dbReference type="Proteomes" id="UP000632273"/>
    </source>
</evidence>
<keyword evidence="1" id="KW-0472">Membrane</keyword>
<evidence type="ECO:0000259" key="2">
    <source>
        <dbReference type="Pfam" id="PF01433"/>
    </source>
</evidence>
<feature type="transmembrane region" description="Helical" evidence="1">
    <location>
        <begin position="143"/>
        <end position="164"/>
    </location>
</feature>
<dbReference type="EMBL" id="BMHT01000003">
    <property type="protein sequence ID" value="GGF06113.1"/>
    <property type="molecule type" value="Genomic_DNA"/>
</dbReference>
<dbReference type="InterPro" id="IPR027268">
    <property type="entry name" value="Peptidase_M4/M1_CTD_sf"/>
</dbReference>
<feature type="transmembrane region" description="Helical" evidence="1">
    <location>
        <begin position="21"/>
        <end position="41"/>
    </location>
</feature>
<evidence type="ECO:0000313" key="3">
    <source>
        <dbReference type="EMBL" id="GGF06113.1"/>
    </source>
</evidence>
<feature type="transmembrane region" description="Helical" evidence="1">
    <location>
        <begin position="327"/>
        <end position="347"/>
    </location>
</feature>
<proteinExistence type="predicted"/>
<feature type="transmembrane region" description="Helical" evidence="1">
    <location>
        <begin position="176"/>
        <end position="196"/>
    </location>
</feature>
<keyword evidence="1" id="KW-0812">Transmembrane</keyword>